<name>A0ABV4CQ65_9PSEU</name>
<dbReference type="PANTHER" id="PTHR43792:SF1">
    <property type="entry name" value="N-ACETYLTRANSFERASE DOMAIN-CONTAINING PROTEIN"/>
    <property type="match status" value="1"/>
</dbReference>
<evidence type="ECO:0000259" key="1">
    <source>
        <dbReference type="PROSITE" id="PS51186"/>
    </source>
</evidence>
<dbReference type="PROSITE" id="PS51186">
    <property type="entry name" value="GNAT"/>
    <property type="match status" value="1"/>
</dbReference>
<protein>
    <submittedName>
        <fullName evidence="2">GNAT family N-acetyltransferase</fullName>
        <ecNumber evidence="2">2.3.-.-</ecNumber>
    </submittedName>
</protein>
<dbReference type="RefSeq" id="WP_345362703.1">
    <property type="nucleotide sequence ID" value="NZ_BAABII010000007.1"/>
</dbReference>
<dbReference type="InterPro" id="IPR016181">
    <property type="entry name" value="Acyl_CoA_acyltransferase"/>
</dbReference>
<dbReference type="EMBL" id="JBGEHV010000068">
    <property type="protein sequence ID" value="MEY8042884.1"/>
    <property type="molecule type" value="Genomic_DNA"/>
</dbReference>
<organism evidence="2 3">
    <name type="scientific">Saccharopolyspora cebuensis</name>
    <dbReference type="NCBI Taxonomy" id="418759"/>
    <lineage>
        <taxon>Bacteria</taxon>
        <taxon>Bacillati</taxon>
        <taxon>Actinomycetota</taxon>
        <taxon>Actinomycetes</taxon>
        <taxon>Pseudonocardiales</taxon>
        <taxon>Pseudonocardiaceae</taxon>
        <taxon>Saccharopolyspora</taxon>
    </lineage>
</organism>
<dbReference type="SUPFAM" id="SSF55729">
    <property type="entry name" value="Acyl-CoA N-acyltransferases (Nat)"/>
    <property type="match status" value="1"/>
</dbReference>
<dbReference type="PANTHER" id="PTHR43792">
    <property type="entry name" value="GNAT FAMILY, PUTATIVE (AFU_ORTHOLOGUE AFUA_3G00765)-RELATED-RELATED"/>
    <property type="match status" value="1"/>
</dbReference>
<keyword evidence="2" id="KW-0808">Transferase</keyword>
<dbReference type="GO" id="GO:0016746">
    <property type="term" value="F:acyltransferase activity"/>
    <property type="evidence" value="ECO:0007669"/>
    <property type="project" value="UniProtKB-KW"/>
</dbReference>
<proteinExistence type="predicted"/>
<dbReference type="InterPro" id="IPR051531">
    <property type="entry name" value="N-acetyltransferase"/>
</dbReference>
<keyword evidence="2" id="KW-0012">Acyltransferase</keyword>
<reference evidence="2 3" key="1">
    <citation type="submission" date="2024-08" db="EMBL/GenBank/DDBJ databases">
        <title>Genome mining of Saccharopolyspora cebuensis PGLac3 from Nigerian medicinal plant.</title>
        <authorList>
            <person name="Ezeobiora C.E."/>
            <person name="Igbokwe N.H."/>
            <person name="Amin D.H."/>
            <person name="Mendie U.E."/>
        </authorList>
    </citation>
    <scope>NUCLEOTIDE SEQUENCE [LARGE SCALE GENOMIC DNA]</scope>
    <source>
        <strain evidence="2 3">PGLac3</strain>
    </source>
</reference>
<comment type="caution">
    <text evidence="2">The sequence shown here is derived from an EMBL/GenBank/DDBJ whole genome shotgun (WGS) entry which is preliminary data.</text>
</comment>
<feature type="domain" description="N-acetyltransferase" evidence="1">
    <location>
        <begin position="11"/>
        <end position="165"/>
    </location>
</feature>
<evidence type="ECO:0000313" key="2">
    <source>
        <dbReference type="EMBL" id="MEY8042884.1"/>
    </source>
</evidence>
<gene>
    <name evidence="2" type="ORF">AB8O55_26050</name>
</gene>
<dbReference type="InterPro" id="IPR000182">
    <property type="entry name" value="GNAT_dom"/>
</dbReference>
<sequence>MVSIERTTGRLRLRPVRGADLDAFVGLETALRAREVPPRAAPHRDESARFLDAFVRAWADGPLGYWAVECADRVVGFGGVQPKEWRGQRCWNLYYRVDPGWWGRGIATEVAREAIAAGAEARPGWPVLVETRPGNTAAIRVAERAGLVRQDARPGDEYAVLLLRS</sequence>
<keyword evidence="3" id="KW-1185">Reference proteome</keyword>
<dbReference type="EC" id="2.3.-.-" evidence="2"/>
<dbReference type="CDD" id="cd04301">
    <property type="entry name" value="NAT_SF"/>
    <property type="match status" value="1"/>
</dbReference>
<evidence type="ECO:0000313" key="3">
    <source>
        <dbReference type="Proteomes" id="UP001564626"/>
    </source>
</evidence>
<dbReference type="Pfam" id="PF13302">
    <property type="entry name" value="Acetyltransf_3"/>
    <property type="match status" value="1"/>
</dbReference>
<dbReference type="Proteomes" id="UP001564626">
    <property type="component" value="Unassembled WGS sequence"/>
</dbReference>
<dbReference type="Gene3D" id="3.40.630.30">
    <property type="match status" value="1"/>
</dbReference>
<accession>A0ABV4CQ65</accession>